<dbReference type="Proteomes" id="UP000823561">
    <property type="component" value="Chromosome 12"/>
</dbReference>
<proteinExistence type="predicted"/>
<comment type="caution">
    <text evidence="1">The sequence shown here is derived from an EMBL/GenBank/DDBJ whole genome shotgun (WGS) entry which is preliminary data.</text>
</comment>
<feature type="non-terminal residue" evidence="1">
    <location>
        <position position="1"/>
    </location>
</feature>
<organism evidence="1 2">
    <name type="scientific">Alosa alosa</name>
    <name type="common">allis shad</name>
    <dbReference type="NCBI Taxonomy" id="278164"/>
    <lineage>
        <taxon>Eukaryota</taxon>
        <taxon>Metazoa</taxon>
        <taxon>Chordata</taxon>
        <taxon>Craniata</taxon>
        <taxon>Vertebrata</taxon>
        <taxon>Euteleostomi</taxon>
        <taxon>Actinopterygii</taxon>
        <taxon>Neopterygii</taxon>
        <taxon>Teleostei</taxon>
        <taxon>Clupei</taxon>
        <taxon>Clupeiformes</taxon>
        <taxon>Clupeoidei</taxon>
        <taxon>Clupeidae</taxon>
        <taxon>Alosa</taxon>
    </lineage>
</organism>
<dbReference type="EMBL" id="JADWDJ010000012">
    <property type="protein sequence ID" value="KAG5272552.1"/>
    <property type="molecule type" value="Genomic_DNA"/>
</dbReference>
<evidence type="ECO:0000313" key="1">
    <source>
        <dbReference type="EMBL" id="KAG5272552.1"/>
    </source>
</evidence>
<evidence type="ECO:0000313" key="2">
    <source>
        <dbReference type="Proteomes" id="UP000823561"/>
    </source>
</evidence>
<protein>
    <submittedName>
        <fullName evidence="1">Uncharacterized protein</fullName>
    </submittedName>
</protein>
<sequence>AFPIHLWSRACTEPAGGPRWNKTRGRTAFCVVKPPLINSLVYCLQFHLYWSVFTIPLLNAADSPVGAEAVTTTVTAAAAAAAAETAETAV</sequence>
<name>A0AAV6GEV4_9TELE</name>
<reference evidence="1" key="1">
    <citation type="submission" date="2020-10" db="EMBL/GenBank/DDBJ databases">
        <title>Chromosome-scale genome assembly of the Allis shad, Alosa alosa.</title>
        <authorList>
            <person name="Margot Z."/>
            <person name="Christophe K."/>
            <person name="Cabau C."/>
            <person name="Louis A."/>
            <person name="Berthelot C."/>
            <person name="Parey E."/>
            <person name="Roest Crollius H."/>
            <person name="Montfort J."/>
            <person name="Robinson-Rechavi M."/>
            <person name="Bucao C."/>
            <person name="Bouchez O."/>
            <person name="Gislard M."/>
            <person name="Lluch J."/>
            <person name="Milhes M."/>
            <person name="Lampietro C."/>
            <person name="Lopez Roques C."/>
            <person name="Donnadieu C."/>
            <person name="Braasch I."/>
            <person name="Desvignes T."/>
            <person name="Postlethwait J."/>
            <person name="Bobe J."/>
            <person name="Guiguen Y."/>
        </authorList>
    </citation>
    <scope>NUCLEOTIDE SEQUENCE</scope>
    <source>
        <strain evidence="1">M-15738</strain>
        <tissue evidence="1">Blood</tissue>
    </source>
</reference>
<keyword evidence="2" id="KW-1185">Reference proteome</keyword>
<accession>A0AAV6GEV4</accession>
<gene>
    <name evidence="1" type="ORF">AALO_G00166770</name>
</gene>
<dbReference type="AlphaFoldDB" id="A0AAV6GEV4"/>